<organism evidence="1 2">
    <name type="scientific">Centaurea solstitialis</name>
    <name type="common">yellow star-thistle</name>
    <dbReference type="NCBI Taxonomy" id="347529"/>
    <lineage>
        <taxon>Eukaryota</taxon>
        <taxon>Viridiplantae</taxon>
        <taxon>Streptophyta</taxon>
        <taxon>Embryophyta</taxon>
        <taxon>Tracheophyta</taxon>
        <taxon>Spermatophyta</taxon>
        <taxon>Magnoliopsida</taxon>
        <taxon>eudicotyledons</taxon>
        <taxon>Gunneridae</taxon>
        <taxon>Pentapetalae</taxon>
        <taxon>asterids</taxon>
        <taxon>campanulids</taxon>
        <taxon>Asterales</taxon>
        <taxon>Asteraceae</taxon>
        <taxon>Carduoideae</taxon>
        <taxon>Cardueae</taxon>
        <taxon>Centaureinae</taxon>
        <taxon>Centaurea</taxon>
    </lineage>
</organism>
<accession>A0AA38TUL3</accession>
<dbReference type="Proteomes" id="UP001172457">
    <property type="component" value="Chromosome 2"/>
</dbReference>
<evidence type="ECO:0000313" key="1">
    <source>
        <dbReference type="EMBL" id="KAJ9563403.1"/>
    </source>
</evidence>
<feature type="non-terminal residue" evidence="1">
    <location>
        <position position="1"/>
    </location>
</feature>
<proteinExistence type="predicted"/>
<comment type="caution">
    <text evidence="1">The sequence shown here is derived from an EMBL/GenBank/DDBJ whole genome shotgun (WGS) entry which is preliminary data.</text>
</comment>
<evidence type="ECO:0000313" key="2">
    <source>
        <dbReference type="Proteomes" id="UP001172457"/>
    </source>
</evidence>
<gene>
    <name evidence="1" type="ORF">OSB04_008563</name>
</gene>
<sequence>MVPIPIDANIIRCQWIFCHKFCAYGTLERYKARLIKGKLTTIRTILSVSMFASSPLSNLKPFIPEMHTI</sequence>
<reference evidence="1" key="1">
    <citation type="submission" date="2023-03" db="EMBL/GenBank/DDBJ databases">
        <title>Chromosome-scale reference genome and RAD-based genetic map of yellow starthistle (Centaurea solstitialis) reveal putative structural variation and QTLs associated with invader traits.</title>
        <authorList>
            <person name="Reatini B."/>
            <person name="Cang F.A."/>
            <person name="Jiang Q."/>
            <person name="Mckibben M.T.W."/>
            <person name="Barker M.S."/>
            <person name="Rieseberg L.H."/>
            <person name="Dlugosch K.M."/>
        </authorList>
    </citation>
    <scope>NUCLEOTIDE SEQUENCE</scope>
    <source>
        <strain evidence="1">CAN-66</strain>
        <tissue evidence="1">Leaf</tissue>
    </source>
</reference>
<protein>
    <submittedName>
        <fullName evidence="1">Uncharacterized protein</fullName>
    </submittedName>
</protein>
<dbReference type="EMBL" id="JARYMX010000002">
    <property type="protein sequence ID" value="KAJ9563403.1"/>
    <property type="molecule type" value="Genomic_DNA"/>
</dbReference>
<keyword evidence="2" id="KW-1185">Reference proteome</keyword>
<name>A0AA38TUL3_9ASTR</name>
<dbReference type="AlphaFoldDB" id="A0AA38TUL3"/>